<proteinExistence type="predicted"/>
<keyword evidence="1" id="KW-0812">Transmembrane</keyword>
<accession>A0AAE9D2D0</accession>
<evidence type="ECO:0000256" key="1">
    <source>
        <dbReference type="SAM" id="Phobius"/>
    </source>
</evidence>
<name>A0AAE9D2D0_CAEBR</name>
<reference evidence="2 3" key="1">
    <citation type="submission" date="2022-02" db="EMBL/GenBank/DDBJ databases">
        <title>Chromosome-level reference genomes for two strains of Caenorhabditis briggsae: an improved platform for comparative genomics.</title>
        <authorList>
            <person name="Stevens L."/>
            <person name="Andersen E.C."/>
        </authorList>
    </citation>
    <scope>NUCLEOTIDE SEQUENCE [LARGE SCALE GENOMIC DNA]</scope>
    <source>
        <strain evidence="2">QX1410_ONT</strain>
        <tissue evidence="2">Whole-organism</tissue>
    </source>
</reference>
<dbReference type="Proteomes" id="UP000827892">
    <property type="component" value="Chromosome V"/>
</dbReference>
<dbReference type="AlphaFoldDB" id="A0AAE9D2D0"/>
<evidence type="ECO:0000313" key="2">
    <source>
        <dbReference type="EMBL" id="ULT91673.1"/>
    </source>
</evidence>
<protein>
    <submittedName>
        <fullName evidence="2">Uncharacterized protein</fullName>
    </submittedName>
</protein>
<gene>
    <name evidence="2" type="ORF">L3Y34_009365</name>
</gene>
<sequence length="76" mass="8864">MINHPLALIVVFVSAVMCAVVLLTIFYSLKHQYKVRLQRTAIHMVLDGGGQRLVRRIRSYERESDEEVEQHIPLEF</sequence>
<feature type="transmembrane region" description="Helical" evidence="1">
    <location>
        <begin position="6"/>
        <end position="29"/>
    </location>
</feature>
<evidence type="ECO:0000313" key="3">
    <source>
        <dbReference type="Proteomes" id="UP000827892"/>
    </source>
</evidence>
<dbReference type="EMBL" id="CP090895">
    <property type="protein sequence ID" value="ULT91673.1"/>
    <property type="molecule type" value="Genomic_DNA"/>
</dbReference>
<keyword evidence="1" id="KW-0472">Membrane</keyword>
<organism evidence="2 3">
    <name type="scientific">Caenorhabditis briggsae</name>
    <dbReference type="NCBI Taxonomy" id="6238"/>
    <lineage>
        <taxon>Eukaryota</taxon>
        <taxon>Metazoa</taxon>
        <taxon>Ecdysozoa</taxon>
        <taxon>Nematoda</taxon>
        <taxon>Chromadorea</taxon>
        <taxon>Rhabditida</taxon>
        <taxon>Rhabditina</taxon>
        <taxon>Rhabditomorpha</taxon>
        <taxon>Rhabditoidea</taxon>
        <taxon>Rhabditidae</taxon>
        <taxon>Peloderinae</taxon>
        <taxon>Caenorhabditis</taxon>
    </lineage>
</organism>
<keyword evidence="1" id="KW-1133">Transmembrane helix</keyword>